<dbReference type="EMBL" id="JGZI01000009">
    <property type="protein sequence ID" value="KFI82422.1"/>
    <property type="molecule type" value="Genomic_DNA"/>
</dbReference>
<dbReference type="EC" id="2.6.1.83" evidence="5"/>
<dbReference type="AlphaFoldDB" id="A0A087CGM2"/>
<dbReference type="Proteomes" id="UP000029050">
    <property type="component" value="Unassembled WGS sequence"/>
</dbReference>
<dbReference type="InterPro" id="IPR050881">
    <property type="entry name" value="LL-DAP_aminotransferase"/>
</dbReference>
<keyword evidence="2 5" id="KW-0032">Aminotransferase</keyword>
<proteinExistence type="predicted"/>
<dbReference type="Gene3D" id="3.90.1150.10">
    <property type="entry name" value="Aspartate Aminotransferase, domain 1"/>
    <property type="match status" value="1"/>
</dbReference>
<comment type="cofactor">
    <cofactor evidence="1">
        <name>pyridoxal 5'-phosphate</name>
        <dbReference type="ChEBI" id="CHEBI:597326"/>
    </cofactor>
</comment>
<reference evidence="5 6" key="1">
    <citation type="submission" date="2014-03" db="EMBL/GenBank/DDBJ databases">
        <title>Genomics of Bifidobacteria.</title>
        <authorList>
            <person name="Ventura M."/>
            <person name="Milani C."/>
            <person name="Lugli G.A."/>
        </authorList>
    </citation>
    <scope>NUCLEOTIDE SEQUENCE [LARGE SCALE GENOMIC DNA]</scope>
    <source>
        <strain evidence="5 6">LMG 21775</strain>
    </source>
</reference>
<keyword evidence="6" id="KW-1185">Reference proteome</keyword>
<evidence type="ECO:0000256" key="2">
    <source>
        <dbReference type="ARBA" id="ARBA00022576"/>
    </source>
</evidence>
<protein>
    <submittedName>
        <fullName evidence="5">Class I and II aminotransferase</fullName>
        <ecNumber evidence="5">2.6.1.83</ecNumber>
    </submittedName>
</protein>
<dbReference type="Pfam" id="PF00155">
    <property type="entry name" value="Aminotran_1_2"/>
    <property type="match status" value="1"/>
</dbReference>
<keyword evidence="3 5" id="KW-0808">Transferase</keyword>
<dbReference type="PANTHER" id="PTHR42832">
    <property type="entry name" value="AMINO ACID AMINOTRANSFERASE"/>
    <property type="match status" value="1"/>
</dbReference>
<dbReference type="CDD" id="cd00609">
    <property type="entry name" value="AAT_like"/>
    <property type="match status" value="1"/>
</dbReference>
<organism evidence="5 6">
    <name type="scientific">Bifidobacterium psychraerophilum</name>
    <dbReference type="NCBI Taxonomy" id="218140"/>
    <lineage>
        <taxon>Bacteria</taxon>
        <taxon>Bacillati</taxon>
        <taxon>Actinomycetota</taxon>
        <taxon>Actinomycetes</taxon>
        <taxon>Bifidobacteriales</taxon>
        <taxon>Bifidobacteriaceae</taxon>
        <taxon>Bifidobacterium</taxon>
    </lineage>
</organism>
<dbReference type="SUPFAM" id="SSF53383">
    <property type="entry name" value="PLP-dependent transferases"/>
    <property type="match status" value="1"/>
</dbReference>
<comment type="caution">
    <text evidence="5">The sequence shown here is derived from an EMBL/GenBank/DDBJ whole genome shotgun (WGS) entry which is preliminary data.</text>
</comment>
<evidence type="ECO:0000256" key="1">
    <source>
        <dbReference type="ARBA" id="ARBA00001933"/>
    </source>
</evidence>
<gene>
    <name evidence="5" type="ORF">BPSY_1273</name>
</gene>
<dbReference type="GO" id="GO:0030170">
    <property type="term" value="F:pyridoxal phosphate binding"/>
    <property type="evidence" value="ECO:0007669"/>
    <property type="project" value="InterPro"/>
</dbReference>
<dbReference type="InterPro" id="IPR004839">
    <property type="entry name" value="Aminotransferase_I/II_large"/>
</dbReference>
<name>A0A087CGM2_9BIFI</name>
<accession>A0A087CGM2</accession>
<evidence type="ECO:0000259" key="4">
    <source>
        <dbReference type="Pfam" id="PF00155"/>
    </source>
</evidence>
<dbReference type="GO" id="GO:0010285">
    <property type="term" value="F:L,L-diaminopimelate aminotransferase activity"/>
    <property type="evidence" value="ECO:0007669"/>
    <property type="project" value="UniProtKB-EC"/>
</dbReference>
<dbReference type="InterPro" id="IPR015421">
    <property type="entry name" value="PyrdxlP-dep_Trfase_major"/>
</dbReference>
<evidence type="ECO:0000313" key="5">
    <source>
        <dbReference type="EMBL" id="KFI82422.1"/>
    </source>
</evidence>
<dbReference type="Gene3D" id="3.40.640.10">
    <property type="entry name" value="Type I PLP-dependent aspartate aminotransferase-like (Major domain)"/>
    <property type="match status" value="1"/>
</dbReference>
<evidence type="ECO:0000256" key="3">
    <source>
        <dbReference type="ARBA" id="ARBA00022679"/>
    </source>
</evidence>
<dbReference type="InterPro" id="IPR015424">
    <property type="entry name" value="PyrdxlP-dep_Trfase"/>
</dbReference>
<dbReference type="eggNOG" id="COG0436">
    <property type="taxonomic scope" value="Bacteria"/>
</dbReference>
<feature type="domain" description="Aminotransferase class I/classII large" evidence="4">
    <location>
        <begin position="80"/>
        <end position="430"/>
    </location>
</feature>
<sequence length="437" mass="46719">MDARSGQCHAETGLTQWQCDCRMVAKNSRSRSGEYVMAQEIDEAVMNLTGMLAQRAKSIPDNPFASADARVAAAMAQGADVIDLSKGNPDGEPPEFMIEAAVKASHDPADFRYAPFDGKPAYLQAAAHWYRQEHGVALDPVTQLLAVSGASVGIGLTIQTLVNPDDLVLVPGPYYPQYEGSTAVAQGHLEALPTDAEHGFLPDLDAVPESLWKRAKLLILNYPNNPTGAAATPEFFAQAVALAKRYDFVIMHDFAYAGIGFDDQPPISLLSTPGAVDVAVELCSLSKMYMIAGWRGGFVAGNPELMHALKMVHRQTSLLMGTTVQDAGAAGLNSDQATVRVLAERYKKRFLTLQRGLAAAGLTVCDSHGGLFAWMKVPDGVSDAEFSRWLLAQAGVAVIAGSDFGPTGAGYVRLSLLRPESDLAEAARRIREALQSA</sequence>
<evidence type="ECO:0000313" key="6">
    <source>
        <dbReference type="Proteomes" id="UP000029050"/>
    </source>
</evidence>
<dbReference type="STRING" id="218140.BPSY_1273"/>
<dbReference type="InterPro" id="IPR015422">
    <property type="entry name" value="PyrdxlP-dep_Trfase_small"/>
</dbReference>
<dbReference type="PANTHER" id="PTHR42832:SF3">
    <property type="entry name" value="L-GLUTAMINE--4-(METHYLSULFANYL)-2-OXOBUTANOATE AMINOTRANSFERASE"/>
    <property type="match status" value="1"/>
</dbReference>